<evidence type="ECO:0000313" key="1">
    <source>
        <dbReference type="EMBL" id="KAI4306634.1"/>
    </source>
</evidence>
<name>A0ACB9LA88_BAUVA</name>
<sequence>MQTRITDPVEHSCFYLNEKKWNLNSSRRSRRSGLEGSCTFKIPGPFVFSPIVFLKQVAARVTKAMHLISPRRRHLPEDLSSSAKSRPVEATVDFHRTAAVEDCIEFIHSSFSRSNSTTSYHDSMHTL</sequence>
<dbReference type="Proteomes" id="UP000828941">
    <property type="component" value="Chromosome 12"/>
</dbReference>
<evidence type="ECO:0000313" key="2">
    <source>
        <dbReference type="Proteomes" id="UP000828941"/>
    </source>
</evidence>
<organism evidence="1 2">
    <name type="scientific">Bauhinia variegata</name>
    <name type="common">Purple orchid tree</name>
    <name type="synonym">Phanera variegata</name>
    <dbReference type="NCBI Taxonomy" id="167791"/>
    <lineage>
        <taxon>Eukaryota</taxon>
        <taxon>Viridiplantae</taxon>
        <taxon>Streptophyta</taxon>
        <taxon>Embryophyta</taxon>
        <taxon>Tracheophyta</taxon>
        <taxon>Spermatophyta</taxon>
        <taxon>Magnoliopsida</taxon>
        <taxon>eudicotyledons</taxon>
        <taxon>Gunneridae</taxon>
        <taxon>Pentapetalae</taxon>
        <taxon>rosids</taxon>
        <taxon>fabids</taxon>
        <taxon>Fabales</taxon>
        <taxon>Fabaceae</taxon>
        <taxon>Cercidoideae</taxon>
        <taxon>Cercideae</taxon>
        <taxon>Bauhiniinae</taxon>
        <taxon>Bauhinia</taxon>
    </lineage>
</organism>
<gene>
    <name evidence="1" type="ORF">L6164_029895</name>
</gene>
<accession>A0ACB9LA88</accession>
<dbReference type="EMBL" id="CM039437">
    <property type="protein sequence ID" value="KAI4306634.1"/>
    <property type="molecule type" value="Genomic_DNA"/>
</dbReference>
<keyword evidence="2" id="KW-1185">Reference proteome</keyword>
<comment type="caution">
    <text evidence="1">The sequence shown here is derived from an EMBL/GenBank/DDBJ whole genome shotgun (WGS) entry which is preliminary data.</text>
</comment>
<reference evidence="1 2" key="1">
    <citation type="journal article" date="2022" name="DNA Res.">
        <title>Chromosomal-level genome assembly of the orchid tree Bauhinia variegata (Leguminosae; Cercidoideae) supports the allotetraploid origin hypothesis of Bauhinia.</title>
        <authorList>
            <person name="Zhong Y."/>
            <person name="Chen Y."/>
            <person name="Zheng D."/>
            <person name="Pang J."/>
            <person name="Liu Y."/>
            <person name="Luo S."/>
            <person name="Meng S."/>
            <person name="Qian L."/>
            <person name="Wei D."/>
            <person name="Dai S."/>
            <person name="Zhou R."/>
        </authorList>
    </citation>
    <scope>NUCLEOTIDE SEQUENCE [LARGE SCALE GENOMIC DNA]</scope>
    <source>
        <strain evidence="1">BV-YZ2020</strain>
    </source>
</reference>
<protein>
    <submittedName>
        <fullName evidence="1">Uncharacterized protein</fullName>
    </submittedName>
</protein>
<proteinExistence type="predicted"/>